<feature type="region of interest" description="Disordered" evidence="1">
    <location>
        <begin position="333"/>
        <end position="371"/>
    </location>
</feature>
<feature type="region of interest" description="Disordered" evidence="1">
    <location>
        <begin position="475"/>
        <end position="607"/>
    </location>
</feature>
<evidence type="ECO:0000313" key="4">
    <source>
        <dbReference type="Proteomes" id="UP001152592"/>
    </source>
</evidence>
<protein>
    <recommendedName>
        <fullName evidence="2">DUF8032 domain-containing protein</fullName>
    </recommendedName>
</protein>
<organism evidence="3 4">
    <name type="scientific">Penicillium salamii</name>
    <dbReference type="NCBI Taxonomy" id="1612424"/>
    <lineage>
        <taxon>Eukaryota</taxon>
        <taxon>Fungi</taxon>
        <taxon>Dikarya</taxon>
        <taxon>Ascomycota</taxon>
        <taxon>Pezizomycotina</taxon>
        <taxon>Eurotiomycetes</taxon>
        <taxon>Eurotiomycetidae</taxon>
        <taxon>Eurotiales</taxon>
        <taxon>Aspergillaceae</taxon>
        <taxon>Penicillium</taxon>
    </lineage>
</organism>
<gene>
    <name evidence="3" type="ORF">PSALAMII_LOCUS9434</name>
</gene>
<dbReference type="AlphaFoldDB" id="A0A9W4JW97"/>
<dbReference type="InterPro" id="IPR058345">
    <property type="entry name" value="DUF8032"/>
</dbReference>
<proteinExistence type="predicted"/>
<feature type="compositionally biased region" description="Polar residues" evidence="1">
    <location>
        <begin position="124"/>
        <end position="150"/>
    </location>
</feature>
<dbReference type="Pfam" id="PF26087">
    <property type="entry name" value="DUF8032"/>
    <property type="match status" value="1"/>
</dbReference>
<feature type="compositionally biased region" description="Basic and acidic residues" evidence="1">
    <location>
        <begin position="568"/>
        <end position="585"/>
    </location>
</feature>
<feature type="region of interest" description="Disordered" evidence="1">
    <location>
        <begin position="709"/>
        <end position="732"/>
    </location>
</feature>
<evidence type="ECO:0000259" key="2">
    <source>
        <dbReference type="Pfam" id="PF26087"/>
    </source>
</evidence>
<feature type="region of interest" description="Disordered" evidence="1">
    <location>
        <begin position="124"/>
        <end position="286"/>
    </location>
</feature>
<dbReference type="EMBL" id="CAJVPD010000277">
    <property type="protein sequence ID" value="CAG8418078.1"/>
    <property type="molecule type" value="Genomic_DNA"/>
</dbReference>
<feature type="domain" description="DUF8032" evidence="2">
    <location>
        <begin position="382"/>
        <end position="476"/>
    </location>
</feature>
<dbReference type="Proteomes" id="UP001152592">
    <property type="component" value="Unassembled WGS sequence"/>
</dbReference>
<accession>A0A9W4JW97</accession>
<evidence type="ECO:0000313" key="3">
    <source>
        <dbReference type="EMBL" id="CAG8418078.1"/>
    </source>
</evidence>
<dbReference type="PANTHER" id="PTHR22949:SF0">
    <property type="entry name" value="RE27538P"/>
    <property type="match status" value="1"/>
</dbReference>
<dbReference type="PANTHER" id="PTHR22949">
    <property type="entry name" value="WHITE COLLAR 2 PROTEIN WC2"/>
    <property type="match status" value="1"/>
</dbReference>
<feature type="compositionally biased region" description="Polar residues" evidence="1">
    <location>
        <begin position="333"/>
        <end position="362"/>
    </location>
</feature>
<reference evidence="3" key="1">
    <citation type="submission" date="2021-07" db="EMBL/GenBank/DDBJ databases">
        <authorList>
            <person name="Branca A.L. A."/>
        </authorList>
    </citation>
    <scope>NUCLEOTIDE SEQUENCE</scope>
</reference>
<sequence>MESNDGPKDRKAVSPIRLAAAYGSGYFSEEKHCNANHQRYTDPCFFLAPCVGHLGSIRVICCAFQAIPARGFNRWSNPNLHESAQIPMLTLDRCNTLMSLRIHLAVFASLIFPVFAHLRNTISGRPGSQSSQNLQRTSQGQEQGSASPNQPASSYPPTTYPPSHPLGNGAVHRNLYGPPQEAPFYTTHPSYTTPASAHYPSSGPPDLMASTAQMQRPYPPMYHTPQSSSPASVASQPQDQHGRPLYGHSPQVPPQMFNYHPYSPMNPVQPSPYATHHSPQQHPLTTQSMMMPPHKAPVQMPPHQSAHIPTTAMSASPIMKLDTSQHPLAQQQMLNPPSATSNHGMSANNPLASPTQGSSSNAAPGPIPATTPLVVRQDASGVQWIAFEYSRDRVKMEYTIRCDVESVVVDTLSQDFKTENCVYPRACCSKDQYRGNRLVYETECNAVGWALADLNPALRGKRGLIQRAVDSWRNSNQDPRLRSRRVRRQAKMTRRQSVPAQVHMPPGVSLPEPGPGPGHGSALGGMPMPGPAPRPNLGPLSMGPPQMHHHHQPDGIPNEEISGTEYSGRSDRLPQTDLRPADIFHEAPTSLTPSNGPSMPPLRDTSLSSLTRHPTIAAAMDHDIDTQGPTNDDLFSQLPEGKRRKFILVDDTQHKCRVRVKVVLDKVNMDEIPDRYRESTAVYPRTYFPIQMPDENRVVPAKRFFRDDTESGEVDAATTGRTTVPAPSLDPDLHTGIAVPKLSRKRHHKELLLNDLGYRMSWSQSRVFSGRMLFLQRSCKCLKPYGSRTHMPRDFERLANRLRIVDAYRNKMRSSMLAAGKDAASIPDHFDTRRGKRRFLERGRRGSETVAQRTAEEVEC</sequence>
<evidence type="ECO:0000256" key="1">
    <source>
        <dbReference type="SAM" id="MobiDB-lite"/>
    </source>
</evidence>
<feature type="compositionally biased region" description="Low complexity" evidence="1">
    <location>
        <begin position="225"/>
        <end position="238"/>
    </location>
</feature>
<feature type="compositionally biased region" description="Basic residues" evidence="1">
    <location>
        <begin position="482"/>
        <end position="494"/>
    </location>
</feature>
<feature type="compositionally biased region" description="Polar residues" evidence="1">
    <location>
        <begin position="277"/>
        <end position="286"/>
    </location>
</feature>
<dbReference type="OrthoDB" id="188276at2759"/>
<name>A0A9W4JW97_9EURO</name>
<comment type="caution">
    <text evidence="3">The sequence shown here is derived from an EMBL/GenBank/DDBJ whole genome shotgun (WGS) entry which is preliminary data.</text>
</comment>